<evidence type="ECO:0000313" key="1">
    <source>
        <dbReference type="EMBL" id="GGN27951.1"/>
    </source>
</evidence>
<gene>
    <name evidence="1" type="ORF">GCM10011578_063630</name>
</gene>
<dbReference type="InterPro" id="IPR010667">
    <property type="entry name" value="Phage_T4_Gp19"/>
</dbReference>
<evidence type="ECO:0008006" key="3">
    <source>
        <dbReference type="Google" id="ProtNLM"/>
    </source>
</evidence>
<reference evidence="1" key="1">
    <citation type="journal article" date="2014" name="Int. J. Syst. Evol. Microbiol.">
        <title>Complete genome sequence of Corynebacterium casei LMG S-19264T (=DSM 44701T), isolated from a smear-ripened cheese.</title>
        <authorList>
            <consortium name="US DOE Joint Genome Institute (JGI-PGF)"/>
            <person name="Walter F."/>
            <person name="Albersmeier A."/>
            <person name="Kalinowski J."/>
            <person name="Ruckert C."/>
        </authorList>
    </citation>
    <scope>NUCLEOTIDE SEQUENCE</scope>
    <source>
        <strain evidence="1">CGMCC 4.7110</strain>
    </source>
</reference>
<dbReference type="EMBL" id="BMML01000016">
    <property type="protein sequence ID" value="GGN27951.1"/>
    <property type="molecule type" value="Genomic_DNA"/>
</dbReference>
<evidence type="ECO:0000313" key="2">
    <source>
        <dbReference type="Proteomes" id="UP000653411"/>
    </source>
</evidence>
<accession>A0A917XHT8</accession>
<name>A0A917XHT8_9ACTN</name>
<protein>
    <recommendedName>
        <fullName evidence="3">Phage tail protein</fullName>
    </recommendedName>
</protein>
<sequence length="173" mass="18822">MSTAASAARRATADSAFRHFGLSMRFTVVFSNDDGITELGAWSSCTGLKVDFRTETVRVGGDYSSEVKLPAQVSYPPVVLKRAMETQPSRALQVWLGKLVTTWMNCDQDSPRAPAGAVDIALQDVHQSVVASWSLRDAYPVSWSGPDLDARQNAVAIETLTLEHTGFLPPDHL</sequence>
<organism evidence="1 2">
    <name type="scientific">Streptomyces fuscichromogenes</name>
    <dbReference type="NCBI Taxonomy" id="1324013"/>
    <lineage>
        <taxon>Bacteria</taxon>
        <taxon>Bacillati</taxon>
        <taxon>Actinomycetota</taxon>
        <taxon>Actinomycetes</taxon>
        <taxon>Kitasatosporales</taxon>
        <taxon>Streptomycetaceae</taxon>
        <taxon>Streptomyces</taxon>
    </lineage>
</organism>
<dbReference type="InterPro" id="IPR011747">
    <property type="entry name" value="CHP02241"/>
</dbReference>
<dbReference type="PANTHER" id="PTHR38009">
    <property type="entry name" value="CONSERVED HYPOTHETICAL PHAGE TAIL PROTEIN"/>
    <property type="match status" value="1"/>
</dbReference>
<dbReference type="GO" id="GO:0005198">
    <property type="term" value="F:structural molecule activity"/>
    <property type="evidence" value="ECO:0007669"/>
    <property type="project" value="InterPro"/>
</dbReference>
<comment type="caution">
    <text evidence="1">The sequence shown here is derived from an EMBL/GenBank/DDBJ whole genome shotgun (WGS) entry which is preliminary data.</text>
</comment>
<dbReference type="Proteomes" id="UP000653411">
    <property type="component" value="Unassembled WGS sequence"/>
</dbReference>
<dbReference type="AlphaFoldDB" id="A0A917XHT8"/>
<dbReference type="PANTHER" id="PTHR38009:SF1">
    <property type="entry name" value="CONSERVED HYPOTHETICAL PHAGE TAIL PROTEIN"/>
    <property type="match status" value="1"/>
</dbReference>
<keyword evidence="2" id="KW-1185">Reference proteome</keyword>
<reference evidence="1" key="2">
    <citation type="submission" date="2020-09" db="EMBL/GenBank/DDBJ databases">
        <authorList>
            <person name="Sun Q."/>
            <person name="Zhou Y."/>
        </authorList>
    </citation>
    <scope>NUCLEOTIDE SEQUENCE</scope>
    <source>
        <strain evidence="1">CGMCC 4.7110</strain>
    </source>
</reference>
<dbReference type="Pfam" id="PF06841">
    <property type="entry name" value="Phage_T4_gp19"/>
    <property type="match status" value="1"/>
</dbReference>
<dbReference type="NCBIfam" id="TIGR02241">
    <property type="entry name" value="conserved hypothetical phage tail region protein"/>
    <property type="match status" value="1"/>
</dbReference>
<proteinExistence type="predicted"/>